<dbReference type="RefSeq" id="WP_274942585.1">
    <property type="nucleotide sequence ID" value="NZ_JANWOI010000001.1"/>
</dbReference>
<keyword evidence="5" id="KW-0560">Oxidoreductase</keyword>
<dbReference type="InterPro" id="IPR002938">
    <property type="entry name" value="FAD-bd"/>
</dbReference>
<dbReference type="Pfam" id="PF01494">
    <property type="entry name" value="FAD_binding_3"/>
    <property type="match status" value="1"/>
</dbReference>
<name>A0A9X3TW94_9PROT</name>
<dbReference type="InterPro" id="IPR036188">
    <property type="entry name" value="FAD/NAD-bd_sf"/>
</dbReference>
<comment type="cofactor">
    <cofactor evidence="1">
        <name>FAD</name>
        <dbReference type="ChEBI" id="CHEBI:57692"/>
    </cofactor>
</comment>
<reference evidence="5" key="2">
    <citation type="journal article" date="2023" name="Syst. Appl. Microbiol.">
        <title>Govania unica gen. nov., sp. nov., a rare biosphere bacterium that represents a novel family in the class Alphaproteobacteria.</title>
        <authorList>
            <person name="Vandamme P."/>
            <person name="Peeters C."/>
            <person name="Hettiarachchi A."/>
            <person name="Cnockaert M."/>
            <person name="Carlier A."/>
        </authorList>
    </citation>
    <scope>NUCLEOTIDE SEQUENCE</scope>
    <source>
        <strain evidence="5">LMG 31809</strain>
    </source>
</reference>
<organism evidence="5 6">
    <name type="scientific">Govanella unica</name>
    <dbReference type="NCBI Taxonomy" id="2975056"/>
    <lineage>
        <taxon>Bacteria</taxon>
        <taxon>Pseudomonadati</taxon>
        <taxon>Pseudomonadota</taxon>
        <taxon>Alphaproteobacteria</taxon>
        <taxon>Emcibacterales</taxon>
        <taxon>Govanellaceae</taxon>
        <taxon>Govanella</taxon>
    </lineage>
</organism>
<dbReference type="PANTHER" id="PTHR43004:SF19">
    <property type="entry name" value="BINDING MONOOXYGENASE, PUTATIVE (JCVI)-RELATED"/>
    <property type="match status" value="1"/>
</dbReference>
<keyword evidence="3" id="KW-0274">FAD</keyword>
<dbReference type="AlphaFoldDB" id="A0A9X3TW94"/>
<evidence type="ECO:0000256" key="1">
    <source>
        <dbReference type="ARBA" id="ARBA00001974"/>
    </source>
</evidence>
<dbReference type="Gene3D" id="3.30.70.2450">
    <property type="match status" value="1"/>
</dbReference>
<dbReference type="InterPro" id="IPR050641">
    <property type="entry name" value="RIFMO-like"/>
</dbReference>
<dbReference type="PRINTS" id="PR00420">
    <property type="entry name" value="RNGMNOXGNASE"/>
</dbReference>
<dbReference type="PANTHER" id="PTHR43004">
    <property type="entry name" value="TRK SYSTEM POTASSIUM UPTAKE PROTEIN"/>
    <property type="match status" value="1"/>
</dbReference>
<accession>A0A9X3TW94</accession>
<dbReference type="EMBL" id="JANWOI010000001">
    <property type="protein sequence ID" value="MDA5192884.1"/>
    <property type="molecule type" value="Genomic_DNA"/>
</dbReference>
<sequence length="399" mass="44681">MSASERRIIIVGAGPVGLMAAYLLSHNKIPCLVLEQGEAISTDLRASTFHPSTLDMLDLHGLSQPLIDMGLICPTWQIRVHETNERVLFDLSVLKDDTNHPYRLQCEQSRLCTMLLEKIQEKGDVEVRFGAKVTAYREIGDTVEVDVETAAGTEVMDCSILIGADGARSSIRNLIGATFEGVTYPETTILATTQFPFEEHLPDLSNVNYVWKKDGTFSLLRLKDRWRVSIYPPIGMSIEEAMQPEQINAAIQDVVARPEPYEILECRAYHIHRRIVGDYRKGRVVLAGDSAHINSPSGGMGMNGGIHDAYNLVEKLTQIWNGASLDLLDLYTRQRRPVAAEEVLAQADRNRSRMQERDTAKRLEILKGLQDIVDDKAQAREYLLRSSLITALRQAAQIQ</sequence>
<protein>
    <submittedName>
        <fullName evidence="5">FAD-dependent monooxygenase</fullName>
    </submittedName>
</protein>
<dbReference type="SUPFAM" id="SSF51905">
    <property type="entry name" value="FAD/NAD(P)-binding domain"/>
    <property type="match status" value="1"/>
</dbReference>
<feature type="domain" description="FAD-binding" evidence="4">
    <location>
        <begin position="8"/>
        <end position="341"/>
    </location>
</feature>
<comment type="caution">
    <text evidence="5">The sequence shown here is derived from an EMBL/GenBank/DDBJ whole genome shotgun (WGS) entry which is preliminary data.</text>
</comment>
<dbReference type="GO" id="GO:0071949">
    <property type="term" value="F:FAD binding"/>
    <property type="evidence" value="ECO:0007669"/>
    <property type="project" value="InterPro"/>
</dbReference>
<evidence type="ECO:0000313" key="5">
    <source>
        <dbReference type="EMBL" id="MDA5192884.1"/>
    </source>
</evidence>
<evidence type="ECO:0000259" key="4">
    <source>
        <dbReference type="Pfam" id="PF01494"/>
    </source>
</evidence>
<keyword evidence="5" id="KW-0503">Monooxygenase</keyword>
<keyword evidence="6" id="KW-1185">Reference proteome</keyword>
<evidence type="ECO:0000256" key="3">
    <source>
        <dbReference type="ARBA" id="ARBA00022827"/>
    </source>
</evidence>
<dbReference type="GO" id="GO:0016709">
    <property type="term" value="F:oxidoreductase activity, acting on paired donors, with incorporation or reduction of molecular oxygen, NAD(P)H as one donor, and incorporation of one atom of oxygen"/>
    <property type="evidence" value="ECO:0007669"/>
    <property type="project" value="UniProtKB-ARBA"/>
</dbReference>
<keyword evidence="2" id="KW-0285">Flavoprotein</keyword>
<dbReference type="Proteomes" id="UP001141619">
    <property type="component" value="Unassembled WGS sequence"/>
</dbReference>
<evidence type="ECO:0000256" key="2">
    <source>
        <dbReference type="ARBA" id="ARBA00022630"/>
    </source>
</evidence>
<proteinExistence type="predicted"/>
<evidence type="ECO:0000313" key="6">
    <source>
        <dbReference type="Proteomes" id="UP001141619"/>
    </source>
</evidence>
<reference evidence="5" key="1">
    <citation type="submission" date="2022-08" db="EMBL/GenBank/DDBJ databases">
        <authorList>
            <person name="Vandamme P."/>
            <person name="Hettiarachchi A."/>
            <person name="Peeters C."/>
            <person name="Cnockaert M."/>
            <person name="Carlier A."/>
        </authorList>
    </citation>
    <scope>NUCLEOTIDE SEQUENCE</scope>
    <source>
        <strain evidence="5">LMG 31809</strain>
    </source>
</reference>
<gene>
    <name evidence="5" type="ORF">NYP16_02785</name>
</gene>
<dbReference type="Gene3D" id="3.50.50.60">
    <property type="entry name" value="FAD/NAD(P)-binding domain"/>
    <property type="match status" value="1"/>
</dbReference>